<keyword evidence="13" id="KW-1185">Reference proteome</keyword>
<dbReference type="PANTHER" id="PTHR10353">
    <property type="entry name" value="GLYCOSYL HYDROLASE"/>
    <property type="match status" value="1"/>
</dbReference>
<gene>
    <name evidence="12" type="primary">bgl</name>
    <name evidence="12" type="ORF">PCC6912_34530</name>
</gene>
<keyword evidence="4 11" id="KW-0378">Hydrolase</keyword>
<dbReference type="GO" id="GO:0005829">
    <property type="term" value="C:cytosol"/>
    <property type="evidence" value="ECO:0007669"/>
    <property type="project" value="TreeGrafter"/>
</dbReference>
<comment type="catalytic activity">
    <reaction evidence="1 11">
        <text>Hydrolysis of terminal, non-reducing beta-D-glucosyl residues with release of beta-D-glucose.</text>
        <dbReference type="EC" id="3.2.1.21"/>
    </reaction>
</comment>
<keyword evidence="6" id="KW-0119">Carbohydrate metabolism</keyword>
<proteinExistence type="inferred from homology"/>
<dbReference type="NCBIfam" id="TIGR03356">
    <property type="entry name" value="BGL"/>
    <property type="match status" value="1"/>
</dbReference>
<dbReference type="AlphaFoldDB" id="A0A433NA44"/>
<feature type="binding site" evidence="10">
    <location>
        <position position="207"/>
    </location>
    <ligand>
        <name>substrate</name>
    </ligand>
</feature>
<dbReference type="FunFam" id="3.20.20.80:FF:000004">
    <property type="entry name" value="Beta-glucosidase 6-phospho-beta-glucosidase"/>
    <property type="match status" value="1"/>
</dbReference>
<dbReference type="RefSeq" id="WP_016873414.1">
    <property type="nucleotide sequence ID" value="NZ_AJLN01000044.1"/>
</dbReference>
<feature type="binding site" evidence="10">
    <location>
        <position position="338"/>
    </location>
    <ligand>
        <name>substrate</name>
    </ligand>
</feature>
<dbReference type="SUPFAM" id="SSF51445">
    <property type="entry name" value="(Trans)glycosidases"/>
    <property type="match status" value="1"/>
</dbReference>
<dbReference type="InterPro" id="IPR017853">
    <property type="entry name" value="GH"/>
</dbReference>
<dbReference type="STRING" id="211165.GCA_000317285_00850"/>
<evidence type="ECO:0000256" key="6">
    <source>
        <dbReference type="ARBA" id="ARBA00023277"/>
    </source>
</evidence>
<dbReference type="InterPro" id="IPR001360">
    <property type="entry name" value="Glyco_hydro_1"/>
</dbReference>
<keyword evidence="8" id="KW-0624">Polysaccharide degradation</keyword>
<evidence type="ECO:0000256" key="9">
    <source>
        <dbReference type="PIRSR" id="PIRSR617736-1"/>
    </source>
</evidence>
<evidence type="ECO:0000313" key="12">
    <source>
        <dbReference type="EMBL" id="RUR78688.1"/>
    </source>
</evidence>
<comment type="similarity">
    <text evidence="2 11">Belongs to the glycosyl hydrolase 1 family.</text>
</comment>
<dbReference type="InterPro" id="IPR017736">
    <property type="entry name" value="Glyco_hydro_1_beta-glucosidase"/>
</dbReference>
<evidence type="ECO:0000256" key="8">
    <source>
        <dbReference type="ARBA" id="ARBA00023326"/>
    </source>
</evidence>
<evidence type="ECO:0000256" key="4">
    <source>
        <dbReference type="ARBA" id="ARBA00022801"/>
    </source>
</evidence>
<evidence type="ECO:0000256" key="10">
    <source>
        <dbReference type="PIRSR" id="PIRSR617736-2"/>
    </source>
</evidence>
<protein>
    <recommendedName>
        <fullName evidence="3 11">Beta-glucosidase</fullName>
        <ecNumber evidence="3 11">3.2.1.21</ecNumber>
    </recommendedName>
</protein>
<evidence type="ECO:0000256" key="7">
    <source>
        <dbReference type="ARBA" id="ARBA00023295"/>
    </source>
</evidence>
<evidence type="ECO:0000256" key="3">
    <source>
        <dbReference type="ARBA" id="ARBA00012744"/>
    </source>
</evidence>
<keyword evidence="5" id="KW-0136">Cellulose degradation</keyword>
<evidence type="ECO:0000256" key="5">
    <source>
        <dbReference type="ARBA" id="ARBA00023001"/>
    </source>
</evidence>
<evidence type="ECO:0000313" key="13">
    <source>
        <dbReference type="Proteomes" id="UP000268857"/>
    </source>
</evidence>
<keyword evidence="7 11" id="KW-0326">Glycosidase</keyword>
<evidence type="ECO:0000256" key="2">
    <source>
        <dbReference type="ARBA" id="ARBA00010838"/>
    </source>
</evidence>
<dbReference type="EMBL" id="RSCJ01000014">
    <property type="protein sequence ID" value="RUR78688.1"/>
    <property type="molecule type" value="Genomic_DNA"/>
</dbReference>
<evidence type="ECO:0000256" key="11">
    <source>
        <dbReference type="RuleBase" id="RU361175"/>
    </source>
</evidence>
<feature type="binding site" evidence="10">
    <location>
        <position position="162"/>
    </location>
    <ligand>
        <name>substrate</name>
    </ligand>
</feature>
<feature type="binding site" evidence="10">
    <location>
        <position position="61"/>
    </location>
    <ligand>
        <name>substrate</name>
    </ligand>
</feature>
<dbReference type="InterPro" id="IPR033132">
    <property type="entry name" value="GH_1_N_CS"/>
</dbReference>
<dbReference type="Gene3D" id="3.20.20.80">
    <property type="entry name" value="Glycosidases"/>
    <property type="match status" value="1"/>
</dbReference>
<dbReference type="PROSITE" id="PS00653">
    <property type="entry name" value="GLYCOSYL_HYDROL_F1_2"/>
    <property type="match status" value="1"/>
</dbReference>
<feature type="binding site" evidence="10">
    <location>
        <position position="444"/>
    </location>
    <ligand>
        <name>substrate</name>
    </ligand>
</feature>
<comment type="caution">
    <text evidence="12">The sequence shown here is derived from an EMBL/GenBank/DDBJ whole genome shotgun (WGS) entry which is preliminary data.</text>
</comment>
<dbReference type="PRINTS" id="PR00131">
    <property type="entry name" value="GLHYDRLASE1"/>
</dbReference>
<name>A0A433NA44_CHLFR</name>
<dbReference type="OrthoDB" id="9765195at2"/>
<dbReference type="Proteomes" id="UP000268857">
    <property type="component" value="Unassembled WGS sequence"/>
</dbReference>
<accession>A0A433NA44</accession>
<feature type="binding site" evidence="10">
    <location>
        <begin position="451"/>
        <end position="452"/>
    </location>
    <ligand>
        <name>substrate</name>
    </ligand>
</feature>
<organism evidence="12 13">
    <name type="scientific">Chlorogloeopsis fritschii PCC 6912</name>
    <dbReference type="NCBI Taxonomy" id="211165"/>
    <lineage>
        <taxon>Bacteria</taxon>
        <taxon>Bacillati</taxon>
        <taxon>Cyanobacteriota</taxon>
        <taxon>Cyanophyceae</taxon>
        <taxon>Nostocales</taxon>
        <taxon>Chlorogloeopsidaceae</taxon>
        <taxon>Chlorogloeopsis</taxon>
    </lineage>
</organism>
<dbReference type="PANTHER" id="PTHR10353:SF36">
    <property type="entry name" value="LP05116P"/>
    <property type="match status" value="1"/>
</dbReference>
<dbReference type="EC" id="3.2.1.21" evidence="3 11"/>
<dbReference type="Pfam" id="PF00232">
    <property type="entry name" value="Glyco_hydro_1"/>
    <property type="match status" value="1"/>
</dbReference>
<feature type="active site" description="Nucleophile" evidence="9">
    <location>
        <position position="397"/>
    </location>
</feature>
<sequence>MNRRQLMQTALGGLATAIPVKVAGEEGSGVLKTAKPEPAAANNARSFPKGFVWGTATSAYQIEGAVKEDGRGVSIWDRFAHTPGKIFDGTNADVAVDHYHRYKEDVQLMKAMGTKAYRFSIAWPRIFPEGKGKVNPKGLDFYNRLVDELLANGIEPFPSLYHWDLPQTLQERYGGWESRETALAFADYAGYVTEKLSDRVQRFFTLNEIRTFVDRGHESGILAPGFKLPPARLNQVRHHAILAHGLAVQAIRAKARRGTKVGPAENIFAVVPIIETPEHIKATEIAMRELNAGYLTAMLEGRYTDAYLKAAGADAPKFTSEDLKAIASPINFVGINIYTPDYYISASNKPPGYQSLPFNKSHPRMVSSWHRLGPETLYWAPRLLQKLWNVKEIYITENGCATSDEVAKDGQVYDSDRIMFLRSYLTQLQRATSEGAPVRGYFLWSLLDNFEWVAGYAQRFGAIYVDYTTLKRTPKLSASFYREVIARNSVV</sequence>
<dbReference type="GO" id="GO:0030245">
    <property type="term" value="P:cellulose catabolic process"/>
    <property type="evidence" value="ECO:0007669"/>
    <property type="project" value="UniProtKB-KW"/>
</dbReference>
<evidence type="ECO:0000256" key="1">
    <source>
        <dbReference type="ARBA" id="ARBA00000448"/>
    </source>
</evidence>
<dbReference type="GO" id="GO:0008422">
    <property type="term" value="F:beta-glucosidase activity"/>
    <property type="evidence" value="ECO:0007669"/>
    <property type="project" value="UniProtKB-EC"/>
</dbReference>
<feature type="active site" description="Proton donor" evidence="9">
    <location>
        <position position="208"/>
    </location>
</feature>
<reference evidence="12 13" key="1">
    <citation type="journal article" date="2019" name="Genome Biol. Evol.">
        <title>Day and night: Metabolic profiles and evolutionary relationships of six axenic non-marine cyanobacteria.</title>
        <authorList>
            <person name="Will S.E."/>
            <person name="Henke P."/>
            <person name="Boedeker C."/>
            <person name="Huang S."/>
            <person name="Brinkmann H."/>
            <person name="Rohde M."/>
            <person name="Jarek M."/>
            <person name="Friedl T."/>
            <person name="Seufert S."/>
            <person name="Schumacher M."/>
            <person name="Overmann J."/>
            <person name="Neumann-Schaal M."/>
            <person name="Petersen J."/>
        </authorList>
    </citation>
    <scope>NUCLEOTIDE SEQUENCE [LARGE SCALE GENOMIC DNA]</scope>
    <source>
        <strain evidence="12 13">PCC 6912</strain>
    </source>
</reference>